<feature type="transmembrane region" description="Helical" evidence="3">
    <location>
        <begin position="179"/>
        <end position="199"/>
    </location>
</feature>
<keyword evidence="6" id="KW-1185">Reference proteome</keyword>
<evidence type="ECO:0000313" key="6">
    <source>
        <dbReference type="Proteomes" id="UP000298458"/>
    </source>
</evidence>
<organism evidence="5 6">
    <name type="scientific">Leptospira fletcheri</name>
    <dbReference type="NCBI Taxonomy" id="2484981"/>
    <lineage>
        <taxon>Bacteria</taxon>
        <taxon>Pseudomonadati</taxon>
        <taxon>Spirochaetota</taxon>
        <taxon>Spirochaetia</taxon>
        <taxon>Leptospirales</taxon>
        <taxon>Leptospiraceae</taxon>
        <taxon>Leptospira</taxon>
    </lineage>
</organism>
<evidence type="ECO:0000313" key="5">
    <source>
        <dbReference type="EMBL" id="TGK13050.1"/>
    </source>
</evidence>
<dbReference type="InterPro" id="IPR043128">
    <property type="entry name" value="Rev_trsase/Diguanyl_cyclase"/>
</dbReference>
<dbReference type="InterPro" id="IPR000160">
    <property type="entry name" value="GGDEF_dom"/>
</dbReference>
<keyword evidence="3" id="KW-1133">Transmembrane helix</keyword>
<dbReference type="GO" id="GO:1902201">
    <property type="term" value="P:negative regulation of bacterial-type flagellum-dependent cell motility"/>
    <property type="evidence" value="ECO:0007669"/>
    <property type="project" value="TreeGrafter"/>
</dbReference>
<evidence type="ECO:0000256" key="2">
    <source>
        <dbReference type="ARBA" id="ARBA00034247"/>
    </source>
</evidence>
<dbReference type="FunFam" id="3.30.70.270:FF:000001">
    <property type="entry name" value="Diguanylate cyclase domain protein"/>
    <property type="match status" value="1"/>
</dbReference>
<evidence type="ECO:0000256" key="1">
    <source>
        <dbReference type="ARBA" id="ARBA00012528"/>
    </source>
</evidence>
<dbReference type="Pfam" id="PF00990">
    <property type="entry name" value="GGDEF"/>
    <property type="match status" value="1"/>
</dbReference>
<dbReference type="GO" id="GO:0043709">
    <property type="term" value="P:cell adhesion involved in single-species biofilm formation"/>
    <property type="evidence" value="ECO:0007669"/>
    <property type="project" value="TreeGrafter"/>
</dbReference>
<dbReference type="PANTHER" id="PTHR45138:SF9">
    <property type="entry name" value="DIGUANYLATE CYCLASE DGCM-RELATED"/>
    <property type="match status" value="1"/>
</dbReference>
<dbReference type="RefSeq" id="WP_135766561.1">
    <property type="nucleotide sequence ID" value="NZ_RQET01000002.1"/>
</dbReference>
<gene>
    <name evidence="5" type="ORF">EHO60_02285</name>
</gene>
<dbReference type="EMBL" id="RQET01000002">
    <property type="protein sequence ID" value="TGK13050.1"/>
    <property type="molecule type" value="Genomic_DNA"/>
</dbReference>
<dbReference type="InterPro" id="IPR029787">
    <property type="entry name" value="Nucleotide_cyclase"/>
</dbReference>
<dbReference type="CDD" id="cd01949">
    <property type="entry name" value="GGDEF"/>
    <property type="match status" value="1"/>
</dbReference>
<feature type="transmembrane region" description="Helical" evidence="3">
    <location>
        <begin position="40"/>
        <end position="57"/>
    </location>
</feature>
<dbReference type="AlphaFoldDB" id="A0A4V3JE04"/>
<feature type="transmembrane region" description="Helical" evidence="3">
    <location>
        <begin position="142"/>
        <end position="167"/>
    </location>
</feature>
<feature type="transmembrane region" description="Helical" evidence="3">
    <location>
        <begin position="69"/>
        <end position="87"/>
    </location>
</feature>
<dbReference type="Gene3D" id="3.30.70.270">
    <property type="match status" value="1"/>
</dbReference>
<feature type="domain" description="GGDEF" evidence="4">
    <location>
        <begin position="258"/>
        <end position="395"/>
    </location>
</feature>
<dbReference type="GO" id="GO:0052621">
    <property type="term" value="F:diguanylate cyclase activity"/>
    <property type="evidence" value="ECO:0007669"/>
    <property type="project" value="UniProtKB-EC"/>
</dbReference>
<proteinExistence type="predicted"/>
<dbReference type="Proteomes" id="UP000298458">
    <property type="component" value="Unassembled WGS sequence"/>
</dbReference>
<dbReference type="GO" id="GO:0005886">
    <property type="term" value="C:plasma membrane"/>
    <property type="evidence" value="ECO:0007669"/>
    <property type="project" value="TreeGrafter"/>
</dbReference>
<dbReference type="PANTHER" id="PTHR45138">
    <property type="entry name" value="REGULATORY COMPONENTS OF SENSORY TRANSDUCTION SYSTEM"/>
    <property type="match status" value="1"/>
</dbReference>
<dbReference type="InterPro" id="IPR050469">
    <property type="entry name" value="Diguanylate_Cyclase"/>
</dbReference>
<reference evidence="5" key="1">
    <citation type="journal article" date="2019" name="PLoS Negl. Trop. Dis.">
        <title>Revisiting the worldwide diversity of Leptospira species in the environment.</title>
        <authorList>
            <person name="Vincent A.T."/>
            <person name="Schiettekatte O."/>
            <person name="Bourhy P."/>
            <person name="Veyrier F.J."/>
            <person name="Picardeau M."/>
        </authorList>
    </citation>
    <scope>NUCLEOTIDE SEQUENCE [LARGE SCALE GENOMIC DNA]</scope>
    <source>
        <strain evidence="5">SSW15</strain>
    </source>
</reference>
<name>A0A4V3JE04_9LEPT</name>
<accession>A0A4V3JE04</accession>
<sequence length="417" mass="48603">MFQWIPFGDLRVRHLFRRILFSSYPNDFIEKNLADIRQSLAIHYSFCILISLFTFLIPDSRTLTGEPLFLLHSSRVTLILLSLLFLWKNSRKTDWNPQNMESYKVWSSSVLLVSFLPFLYMDEIHYDIYLHQATAILLSMNILLWLTTSTVVLVNLAFGGAFFGVCYLSDSLSEAFQEFPILLTYVFLGTFGNVIMNYWRMMDYRDKTKLSRAVIRLRKKNDQIRRISNIDDLTNLYNRRYLIEQFDIFKKRARRYKFNMGLIILDLDHLKETNDKFGHMTGDEALQTLSAVMKSRVRATDVCARIGGDEFCILLDSVDPLGLEMLSESLRKGVEHQALSEEDEYGNPIYVTVSIGATILPFDQDFTFDDLYQSIDSALYESKGAGRNKVTIVTARKLEKKRDKTSTSWPREVRIYR</sequence>
<protein>
    <recommendedName>
        <fullName evidence="1">diguanylate cyclase</fullName>
        <ecNumber evidence="1">2.7.7.65</ecNumber>
    </recommendedName>
</protein>
<dbReference type="SMART" id="SM00267">
    <property type="entry name" value="GGDEF"/>
    <property type="match status" value="1"/>
</dbReference>
<evidence type="ECO:0000259" key="4">
    <source>
        <dbReference type="PROSITE" id="PS50887"/>
    </source>
</evidence>
<evidence type="ECO:0000256" key="3">
    <source>
        <dbReference type="SAM" id="Phobius"/>
    </source>
</evidence>
<dbReference type="SUPFAM" id="SSF55073">
    <property type="entry name" value="Nucleotide cyclase"/>
    <property type="match status" value="1"/>
</dbReference>
<comment type="caution">
    <text evidence="5">The sequence shown here is derived from an EMBL/GenBank/DDBJ whole genome shotgun (WGS) entry which is preliminary data.</text>
</comment>
<dbReference type="OrthoDB" id="9805474at2"/>
<keyword evidence="3" id="KW-0812">Transmembrane</keyword>
<dbReference type="EC" id="2.7.7.65" evidence="1"/>
<keyword evidence="3" id="KW-0472">Membrane</keyword>
<dbReference type="PROSITE" id="PS50887">
    <property type="entry name" value="GGDEF"/>
    <property type="match status" value="1"/>
</dbReference>
<dbReference type="NCBIfam" id="TIGR00254">
    <property type="entry name" value="GGDEF"/>
    <property type="match status" value="1"/>
</dbReference>
<comment type="catalytic activity">
    <reaction evidence="2">
        <text>2 GTP = 3',3'-c-di-GMP + 2 diphosphate</text>
        <dbReference type="Rhea" id="RHEA:24898"/>
        <dbReference type="ChEBI" id="CHEBI:33019"/>
        <dbReference type="ChEBI" id="CHEBI:37565"/>
        <dbReference type="ChEBI" id="CHEBI:58805"/>
        <dbReference type="EC" id="2.7.7.65"/>
    </reaction>
</comment>